<protein>
    <submittedName>
        <fullName evidence="1">Uncharacterized protein</fullName>
    </submittedName>
</protein>
<organism evidence="1 2">
    <name type="scientific">Undibacterium luofuense</name>
    <dbReference type="NCBI Taxonomy" id="2828733"/>
    <lineage>
        <taxon>Bacteria</taxon>
        <taxon>Pseudomonadati</taxon>
        <taxon>Pseudomonadota</taxon>
        <taxon>Betaproteobacteria</taxon>
        <taxon>Burkholderiales</taxon>
        <taxon>Oxalobacteraceae</taxon>
        <taxon>Undibacterium</taxon>
    </lineage>
</organism>
<dbReference type="RefSeq" id="WP_212688170.1">
    <property type="nucleotide sequence ID" value="NZ_JAGSPN010000008.1"/>
</dbReference>
<dbReference type="Proteomes" id="UP000680067">
    <property type="component" value="Unassembled WGS sequence"/>
</dbReference>
<gene>
    <name evidence="1" type="ORF">KDM89_11995</name>
</gene>
<proteinExistence type="predicted"/>
<dbReference type="AlphaFoldDB" id="A0A941DNG8"/>
<accession>A0A941DNG8</accession>
<evidence type="ECO:0000313" key="2">
    <source>
        <dbReference type="Proteomes" id="UP000680067"/>
    </source>
</evidence>
<evidence type="ECO:0000313" key="1">
    <source>
        <dbReference type="EMBL" id="MBR7782869.1"/>
    </source>
</evidence>
<name>A0A941DNG8_9BURK</name>
<reference evidence="1" key="1">
    <citation type="submission" date="2021-04" db="EMBL/GenBank/DDBJ databases">
        <title>novel species isolated from subtropical streams in China.</title>
        <authorList>
            <person name="Lu H."/>
        </authorList>
    </citation>
    <scope>NUCLEOTIDE SEQUENCE</scope>
    <source>
        <strain evidence="1">LFS511W</strain>
    </source>
</reference>
<dbReference type="EMBL" id="JAGSPN010000008">
    <property type="protein sequence ID" value="MBR7782869.1"/>
    <property type="molecule type" value="Genomic_DNA"/>
</dbReference>
<comment type="caution">
    <text evidence="1">The sequence shown here is derived from an EMBL/GenBank/DDBJ whole genome shotgun (WGS) entry which is preliminary data.</text>
</comment>
<keyword evidence="2" id="KW-1185">Reference proteome</keyword>
<sequence>MEEKIIGVHYKEFGHNVAATRAYGGADVCLTLYAVKSEGKKGKAPLIGACRKRLSKRFQYSPQAGTCAKDDFVPAQKR</sequence>